<dbReference type="Proteomes" id="UP000800035">
    <property type="component" value="Unassembled WGS sequence"/>
</dbReference>
<dbReference type="PANTHER" id="PTHR10039">
    <property type="entry name" value="AMELOGENIN"/>
    <property type="match status" value="1"/>
</dbReference>
<accession>A0A6A5TJZ6</accession>
<organism evidence="3 4">
    <name type="scientific">Byssothecium circinans</name>
    <dbReference type="NCBI Taxonomy" id="147558"/>
    <lineage>
        <taxon>Eukaryota</taxon>
        <taxon>Fungi</taxon>
        <taxon>Dikarya</taxon>
        <taxon>Ascomycota</taxon>
        <taxon>Pezizomycotina</taxon>
        <taxon>Dothideomycetes</taxon>
        <taxon>Pleosporomycetidae</taxon>
        <taxon>Pleosporales</taxon>
        <taxon>Massarineae</taxon>
        <taxon>Massarinaceae</taxon>
        <taxon>Byssothecium</taxon>
    </lineage>
</organism>
<keyword evidence="4" id="KW-1185">Reference proteome</keyword>
<evidence type="ECO:0000259" key="2">
    <source>
        <dbReference type="Pfam" id="PF24883"/>
    </source>
</evidence>
<dbReference type="AlphaFoldDB" id="A0A6A5TJZ6"/>
<dbReference type="SUPFAM" id="SSF52540">
    <property type="entry name" value="P-loop containing nucleoside triphosphate hydrolases"/>
    <property type="match status" value="1"/>
</dbReference>
<dbReference type="PANTHER" id="PTHR10039:SF16">
    <property type="entry name" value="GPI INOSITOL-DEACYLASE"/>
    <property type="match status" value="1"/>
</dbReference>
<name>A0A6A5TJZ6_9PLEO</name>
<dbReference type="InterPro" id="IPR056884">
    <property type="entry name" value="NPHP3-like_N"/>
</dbReference>
<keyword evidence="1" id="KW-0677">Repeat</keyword>
<dbReference type="Gene3D" id="3.40.50.300">
    <property type="entry name" value="P-loop containing nucleotide triphosphate hydrolases"/>
    <property type="match status" value="1"/>
</dbReference>
<proteinExistence type="predicted"/>
<dbReference type="EMBL" id="ML977019">
    <property type="protein sequence ID" value="KAF1951136.1"/>
    <property type="molecule type" value="Genomic_DNA"/>
</dbReference>
<dbReference type="InterPro" id="IPR027417">
    <property type="entry name" value="P-loop_NTPase"/>
</dbReference>
<evidence type="ECO:0000313" key="3">
    <source>
        <dbReference type="EMBL" id="KAF1951136.1"/>
    </source>
</evidence>
<gene>
    <name evidence="3" type="ORF">CC80DRAFT_386702</name>
</gene>
<protein>
    <recommendedName>
        <fullName evidence="2">Nephrocystin 3-like N-terminal domain-containing protein</fullName>
    </recommendedName>
</protein>
<feature type="non-terminal residue" evidence="3">
    <location>
        <position position="581"/>
    </location>
</feature>
<evidence type="ECO:0000256" key="1">
    <source>
        <dbReference type="ARBA" id="ARBA00022737"/>
    </source>
</evidence>
<feature type="domain" description="Nephrocystin 3-like N-terminal" evidence="2">
    <location>
        <begin position="195"/>
        <end position="361"/>
    </location>
</feature>
<dbReference type="OrthoDB" id="1577640at2759"/>
<dbReference type="Pfam" id="PF24883">
    <property type="entry name" value="NPHP3_N"/>
    <property type="match status" value="1"/>
</dbReference>
<evidence type="ECO:0000313" key="4">
    <source>
        <dbReference type="Proteomes" id="UP000800035"/>
    </source>
</evidence>
<sequence>MAEAFGVAAGVLTIIELTSKLISQCKHLIETTRDAPQDLNRILVEIASLKAALESFHYLSSAGTDFSDNVKRLEDAEGAVKGCEDAVAQLALELDGLALGSQSAHRKRQRIQGSLKWCFKESKARKLLDDILQHKTTIMLTLLGEIPRSCSAITKGGPSDKIINAAQDRREICDWLEHTNPTHDHNLACKLHEQQTCEWILQFDEWKQWLNFSPLEESQPSVHGIPGSGKTVLISYLASKVEDYCSKMSGPTERHPCLYYYCSYRHHQDETVPFLSWIATQLCRYLGRIPGIIADCHHLRKEMTITDLKIAIRTLLDDVDIVYIILDAVDESNPRDDLLSVIVDLVTEEGLAKIRLLATSRDYRDIESSLRPVAVSIPMSNPIVDADIRQYVRVVLQENRRLRRWPDGLKEEILEALVHGSKGMFRWAVCQIDILQRKRREDEIRKALKELPETLDETYERILLEIPREDWQVARSALLWICAHDDLPFKMNIPSRCLVPAIVYKTPSSHFYDLDALQEICGCLINVALSEFGTIEIKTVSLAHYTVREYLYSDRISRTLVSFFSLDDSVTIHEYLKIALL</sequence>
<reference evidence="3" key="1">
    <citation type="journal article" date="2020" name="Stud. Mycol.">
        <title>101 Dothideomycetes genomes: a test case for predicting lifestyles and emergence of pathogens.</title>
        <authorList>
            <person name="Haridas S."/>
            <person name="Albert R."/>
            <person name="Binder M."/>
            <person name="Bloem J."/>
            <person name="Labutti K."/>
            <person name="Salamov A."/>
            <person name="Andreopoulos B."/>
            <person name="Baker S."/>
            <person name="Barry K."/>
            <person name="Bills G."/>
            <person name="Bluhm B."/>
            <person name="Cannon C."/>
            <person name="Castanera R."/>
            <person name="Culley D."/>
            <person name="Daum C."/>
            <person name="Ezra D."/>
            <person name="Gonzalez J."/>
            <person name="Henrissat B."/>
            <person name="Kuo A."/>
            <person name="Liang C."/>
            <person name="Lipzen A."/>
            <person name="Lutzoni F."/>
            <person name="Magnuson J."/>
            <person name="Mondo S."/>
            <person name="Nolan M."/>
            <person name="Ohm R."/>
            <person name="Pangilinan J."/>
            <person name="Park H.-J."/>
            <person name="Ramirez L."/>
            <person name="Alfaro M."/>
            <person name="Sun H."/>
            <person name="Tritt A."/>
            <person name="Yoshinaga Y."/>
            <person name="Zwiers L.-H."/>
            <person name="Turgeon B."/>
            <person name="Goodwin S."/>
            <person name="Spatafora J."/>
            <person name="Crous P."/>
            <person name="Grigoriev I."/>
        </authorList>
    </citation>
    <scope>NUCLEOTIDE SEQUENCE</scope>
    <source>
        <strain evidence="3">CBS 675.92</strain>
    </source>
</reference>